<keyword evidence="2" id="KW-1185">Reference proteome</keyword>
<sequence>MEGGREEEKKERKEGPQTLVLNAALEDAMKQHSNPGLEGALKQETLCHLGYFDASNRDEHSQKRAGVY</sequence>
<evidence type="ECO:0000313" key="2">
    <source>
        <dbReference type="Proteomes" id="UP000018936"/>
    </source>
</evidence>
<dbReference type="EMBL" id="AZIM01023161">
    <property type="protein sequence ID" value="ETE56414.1"/>
    <property type="molecule type" value="Genomic_DNA"/>
</dbReference>
<evidence type="ECO:0000313" key="1">
    <source>
        <dbReference type="EMBL" id="ETE56414.1"/>
    </source>
</evidence>
<organism evidence="1 2">
    <name type="scientific">Ophiophagus hannah</name>
    <name type="common">King cobra</name>
    <name type="synonym">Naja hannah</name>
    <dbReference type="NCBI Taxonomy" id="8665"/>
    <lineage>
        <taxon>Eukaryota</taxon>
        <taxon>Metazoa</taxon>
        <taxon>Chordata</taxon>
        <taxon>Craniata</taxon>
        <taxon>Vertebrata</taxon>
        <taxon>Euteleostomi</taxon>
        <taxon>Lepidosauria</taxon>
        <taxon>Squamata</taxon>
        <taxon>Bifurcata</taxon>
        <taxon>Unidentata</taxon>
        <taxon>Episquamata</taxon>
        <taxon>Toxicofera</taxon>
        <taxon>Serpentes</taxon>
        <taxon>Colubroidea</taxon>
        <taxon>Elapidae</taxon>
        <taxon>Elapinae</taxon>
        <taxon>Ophiophagus</taxon>
    </lineage>
</organism>
<accession>V8N2C1</accession>
<comment type="caution">
    <text evidence="1">The sequence shown here is derived from an EMBL/GenBank/DDBJ whole genome shotgun (WGS) entry which is preliminary data.</text>
</comment>
<name>V8N2C1_OPHHA</name>
<feature type="non-terminal residue" evidence="1">
    <location>
        <position position="1"/>
    </location>
</feature>
<dbReference type="Proteomes" id="UP000018936">
    <property type="component" value="Unassembled WGS sequence"/>
</dbReference>
<proteinExistence type="predicted"/>
<dbReference type="AlphaFoldDB" id="V8N2C1"/>
<reference evidence="1 2" key="1">
    <citation type="journal article" date="2013" name="Proc. Natl. Acad. Sci. U.S.A.">
        <title>The king cobra genome reveals dynamic gene evolution and adaptation in the snake venom system.</title>
        <authorList>
            <person name="Vonk F.J."/>
            <person name="Casewell N.R."/>
            <person name="Henkel C.V."/>
            <person name="Heimberg A.M."/>
            <person name="Jansen H.J."/>
            <person name="McCleary R.J."/>
            <person name="Kerkkamp H.M."/>
            <person name="Vos R.A."/>
            <person name="Guerreiro I."/>
            <person name="Calvete J.J."/>
            <person name="Wuster W."/>
            <person name="Woods A.E."/>
            <person name="Logan J.M."/>
            <person name="Harrison R.A."/>
            <person name="Castoe T.A."/>
            <person name="de Koning A.P."/>
            <person name="Pollock D.D."/>
            <person name="Yandell M."/>
            <person name="Calderon D."/>
            <person name="Renjifo C."/>
            <person name="Currier R.B."/>
            <person name="Salgado D."/>
            <person name="Pla D."/>
            <person name="Sanz L."/>
            <person name="Hyder A.S."/>
            <person name="Ribeiro J.M."/>
            <person name="Arntzen J.W."/>
            <person name="van den Thillart G.E."/>
            <person name="Boetzer M."/>
            <person name="Pirovano W."/>
            <person name="Dirks R.P."/>
            <person name="Spaink H.P."/>
            <person name="Duboule D."/>
            <person name="McGlinn E."/>
            <person name="Kini R.M."/>
            <person name="Richardson M.K."/>
        </authorList>
    </citation>
    <scope>NUCLEOTIDE SEQUENCE</scope>
    <source>
        <tissue evidence="1">Blood</tissue>
    </source>
</reference>
<gene>
    <name evidence="1" type="ORF">L345_17875</name>
</gene>
<protein>
    <submittedName>
        <fullName evidence="1">Uncharacterized protein</fullName>
    </submittedName>
</protein>